<dbReference type="SUPFAM" id="SSF103088">
    <property type="entry name" value="OmpA-like"/>
    <property type="match status" value="1"/>
</dbReference>
<dbReference type="PANTHER" id="PTHR30329:SF21">
    <property type="entry name" value="LIPOPROTEIN YIAD-RELATED"/>
    <property type="match status" value="1"/>
</dbReference>
<evidence type="ECO:0000313" key="8">
    <source>
        <dbReference type="Proteomes" id="UP000261811"/>
    </source>
</evidence>
<evidence type="ECO:0000256" key="3">
    <source>
        <dbReference type="ARBA" id="ARBA00023237"/>
    </source>
</evidence>
<evidence type="ECO:0000313" key="7">
    <source>
        <dbReference type="EMBL" id="RFU40061.1"/>
    </source>
</evidence>
<protein>
    <submittedName>
        <fullName evidence="7">OmpA family protein</fullName>
    </submittedName>
</protein>
<evidence type="ECO:0000259" key="6">
    <source>
        <dbReference type="PROSITE" id="PS51123"/>
    </source>
</evidence>
<name>A0A372JJ66_9ACTN</name>
<proteinExistence type="predicted"/>
<organism evidence="7 8">
    <name type="scientific">Actinomadura logoneensis</name>
    <dbReference type="NCBI Taxonomy" id="2293572"/>
    <lineage>
        <taxon>Bacteria</taxon>
        <taxon>Bacillati</taxon>
        <taxon>Actinomycetota</taxon>
        <taxon>Actinomycetes</taxon>
        <taxon>Streptosporangiales</taxon>
        <taxon>Thermomonosporaceae</taxon>
        <taxon>Actinomadura</taxon>
    </lineage>
</organism>
<dbReference type="InterPro" id="IPR036737">
    <property type="entry name" value="OmpA-like_sf"/>
</dbReference>
<dbReference type="AlphaFoldDB" id="A0A372JJ66"/>
<dbReference type="GO" id="GO:0009279">
    <property type="term" value="C:cell outer membrane"/>
    <property type="evidence" value="ECO:0007669"/>
    <property type="project" value="UniProtKB-SubCell"/>
</dbReference>
<dbReference type="PRINTS" id="PR01021">
    <property type="entry name" value="OMPADOMAIN"/>
</dbReference>
<evidence type="ECO:0000256" key="4">
    <source>
        <dbReference type="PROSITE-ProRule" id="PRU00473"/>
    </source>
</evidence>
<dbReference type="CDD" id="cd07185">
    <property type="entry name" value="OmpA_C-like"/>
    <property type="match status" value="1"/>
</dbReference>
<sequence length="292" mass="31452">MGVDDKGDQRAVNLQSDVLFAVDKADLTARADAVLRRVAQQIDASRGTTIKVDGHADNTGNDAINQPLSERRAKAVADRLKTLVTRQGVTFQPAGHGSSQPIADNGSEEGRRRNRRVTVTFPKPPEPQTAAPAERKPVNYDSSTVVSSGEISGTHGLRYEINGLYRSGDGLAVLVWTIKNAGTSVQSSLDFDRNWLRYGSAPGWRGPSTRGVMLEDPAAKMRYWTLDTSYGQCECSLFVVSMKNTLRPGESVTVWNLFKPPADVSTVDVSIPSSDIAGLGAVGAVARGIRIQ</sequence>
<dbReference type="InterPro" id="IPR006664">
    <property type="entry name" value="OMP_bac"/>
</dbReference>
<gene>
    <name evidence="7" type="ORF">DZF91_19140</name>
</gene>
<dbReference type="Pfam" id="PF00691">
    <property type="entry name" value="OmpA"/>
    <property type="match status" value="1"/>
</dbReference>
<dbReference type="Proteomes" id="UP000261811">
    <property type="component" value="Unassembled WGS sequence"/>
</dbReference>
<keyword evidence="3" id="KW-0998">Cell outer membrane</keyword>
<dbReference type="Gene3D" id="3.30.1330.60">
    <property type="entry name" value="OmpA-like domain"/>
    <property type="match status" value="1"/>
</dbReference>
<evidence type="ECO:0000256" key="1">
    <source>
        <dbReference type="ARBA" id="ARBA00004442"/>
    </source>
</evidence>
<feature type="region of interest" description="Disordered" evidence="5">
    <location>
        <begin position="88"/>
        <end position="140"/>
    </location>
</feature>
<dbReference type="PANTHER" id="PTHR30329">
    <property type="entry name" value="STATOR ELEMENT OF FLAGELLAR MOTOR COMPLEX"/>
    <property type="match status" value="1"/>
</dbReference>
<keyword evidence="8" id="KW-1185">Reference proteome</keyword>
<dbReference type="InterPro" id="IPR050330">
    <property type="entry name" value="Bact_OuterMem_StrucFunc"/>
</dbReference>
<evidence type="ECO:0000256" key="5">
    <source>
        <dbReference type="SAM" id="MobiDB-lite"/>
    </source>
</evidence>
<feature type="domain" description="OmpA-like" evidence="6">
    <location>
        <begin position="7"/>
        <end position="125"/>
    </location>
</feature>
<evidence type="ECO:0000256" key="2">
    <source>
        <dbReference type="ARBA" id="ARBA00023136"/>
    </source>
</evidence>
<keyword evidence="2 4" id="KW-0472">Membrane</keyword>
<dbReference type="PROSITE" id="PS51123">
    <property type="entry name" value="OMPA_2"/>
    <property type="match status" value="1"/>
</dbReference>
<reference evidence="7 8" key="1">
    <citation type="submission" date="2018-08" db="EMBL/GenBank/DDBJ databases">
        <title>Actinomadura jelena sp. nov., a novel Actinomycete isolated from soil in Chad.</title>
        <authorList>
            <person name="Shi L."/>
        </authorList>
    </citation>
    <scope>NUCLEOTIDE SEQUENCE [LARGE SCALE GENOMIC DNA]</scope>
    <source>
        <strain evidence="7 8">NEAU-G17</strain>
    </source>
</reference>
<dbReference type="OrthoDB" id="9782229at2"/>
<comment type="caution">
    <text evidence="7">The sequence shown here is derived from an EMBL/GenBank/DDBJ whole genome shotgun (WGS) entry which is preliminary data.</text>
</comment>
<accession>A0A372JJ66</accession>
<dbReference type="InterPro" id="IPR006665">
    <property type="entry name" value="OmpA-like"/>
</dbReference>
<comment type="subcellular location">
    <subcellularLocation>
        <location evidence="1">Cell outer membrane</location>
    </subcellularLocation>
</comment>
<dbReference type="EMBL" id="QURH01000312">
    <property type="protein sequence ID" value="RFU40061.1"/>
    <property type="molecule type" value="Genomic_DNA"/>
</dbReference>